<feature type="coiled-coil region" evidence="10">
    <location>
        <begin position="338"/>
        <end position="365"/>
    </location>
</feature>
<reference evidence="12 13" key="2">
    <citation type="journal article" date="2016" name="Genome Announc.">
        <title>Complete Genome Sequence of the Highly Virulent Aeromonas schubertii Strain WL1483, Isolated from Diseased Snakehead Fish (Channa argus) in China.</title>
        <authorList>
            <person name="Liu L."/>
            <person name="Li N."/>
            <person name="Zhang D."/>
            <person name="Fu X."/>
            <person name="Shi C."/>
            <person name="Lin Q."/>
            <person name="Hao G."/>
        </authorList>
    </citation>
    <scope>NUCLEOTIDE SEQUENCE [LARGE SCALE GENOMIC DNA]</scope>
    <source>
        <strain evidence="12 13">WL1483</strain>
    </source>
</reference>
<feature type="domain" description="RecF/RecN/SMC N-terminal" evidence="11">
    <location>
        <begin position="2"/>
        <end position="516"/>
    </location>
</feature>
<name>A0A0S2SG63_9GAMM</name>
<dbReference type="PANTHER" id="PTHR11059:SF0">
    <property type="entry name" value="DNA REPAIR PROTEIN RECN"/>
    <property type="match status" value="1"/>
</dbReference>
<dbReference type="PIRSF" id="PIRSF003128">
    <property type="entry name" value="RecN"/>
    <property type="match status" value="1"/>
</dbReference>
<keyword evidence="10" id="KW-0175">Coiled coil</keyword>
<dbReference type="GO" id="GO:0043590">
    <property type="term" value="C:bacterial nucleoid"/>
    <property type="evidence" value="ECO:0007669"/>
    <property type="project" value="TreeGrafter"/>
</dbReference>
<evidence type="ECO:0000256" key="10">
    <source>
        <dbReference type="SAM" id="Coils"/>
    </source>
</evidence>
<dbReference type="Gene3D" id="3.40.50.300">
    <property type="entry name" value="P-loop containing nucleotide triphosphate hydrolases"/>
    <property type="match status" value="2"/>
</dbReference>
<organism evidence="12 13">
    <name type="scientific">Aeromonas schubertii</name>
    <dbReference type="NCBI Taxonomy" id="652"/>
    <lineage>
        <taxon>Bacteria</taxon>
        <taxon>Pseudomonadati</taxon>
        <taxon>Pseudomonadota</taxon>
        <taxon>Gammaproteobacteria</taxon>
        <taxon>Aeromonadales</taxon>
        <taxon>Aeromonadaceae</taxon>
        <taxon>Aeromonas</taxon>
    </lineage>
</organism>
<evidence type="ECO:0000256" key="1">
    <source>
        <dbReference type="ARBA" id="ARBA00003618"/>
    </source>
</evidence>
<dbReference type="InterPro" id="IPR027417">
    <property type="entry name" value="P-loop_NTPase"/>
</dbReference>
<dbReference type="Pfam" id="PF02463">
    <property type="entry name" value="SMC_N"/>
    <property type="match status" value="1"/>
</dbReference>
<accession>A0A0S2SG63</accession>
<comment type="similarity">
    <text evidence="2 9">Belongs to the RecN family.</text>
</comment>
<dbReference type="PANTHER" id="PTHR11059">
    <property type="entry name" value="DNA REPAIR PROTEIN RECN"/>
    <property type="match status" value="1"/>
</dbReference>
<dbReference type="EMBL" id="CP013067">
    <property type="protein sequence ID" value="ALP40652.1"/>
    <property type="molecule type" value="Genomic_DNA"/>
</dbReference>
<dbReference type="NCBIfam" id="NF008121">
    <property type="entry name" value="PRK10869.1"/>
    <property type="match status" value="1"/>
</dbReference>
<reference evidence="13" key="1">
    <citation type="submission" date="2015-10" db="EMBL/GenBank/DDBJ databases">
        <title>Complete Genome Sequence of Aeromonas schubertii strain WL1483.</title>
        <authorList>
            <person name="Liu L."/>
        </authorList>
    </citation>
    <scope>NUCLEOTIDE SEQUENCE [LARGE SCALE GENOMIC DNA]</scope>
    <source>
        <strain evidence="13">WL1483</strain>
    </source>
</reference>
<dbReference type="SUPFAM" id="SSF52540">
    <property type="entry name" value="P-loop containing nucleoside triphosphate hydrolases"/>
    <property type="match status" value="2"/>
</dbReference>
<dbReference type="CDD" id="cd03241">
    <property type="entry name" value="ABC_RecN"/>
    <property type="match status" value="2"/>
</dbReference>
<feature type="coiled-coil region" evidence="10">
    <location>
        <begin position="161"/>
        <end position="197"/>
    </location>
</feature>
<evidence type="ECO:0000256" key="7">
    <source>
        <dbReference type="ARBA" id="ARBA00023204"/>
    </source>
</evidence>
<dbReference type="GO" id="GO:0006281">
    <property type="term" value="P:DNA repair"/>
    <property type="evidence" value="ECO:0007669"/>
    <property type="project" value="UniProtKB-KW"/>
</dbReference>
<dbReference type="InterPro" id="IPR003395">
    <property type="entry name" value="RecF/RecN/SMC_N"/>
</dbReference>
<sequence length="556" mass="61122">MLAQLTITNFAIVKFLELDLQSGMTCITGETGAGKSIAIDALGLCLGERAEASMVRPGCDKAEVSARFLLAGNPAARGWLTSNELEGDEGEECIVRRVVSAEGRSRSYINGVPVPLAQLKSLGQLLVNVHGQHAHQLLLRPDYQLALLDGYAGHTLLLGEVREHYQRWRQLQNELVRLKAEQQQREARRQLLEYQVQELDEFALQPGEFEEVEEEHQRLANGTELMQECGSCIDLLYENDDTTITSLLQVAIDKTEGLVGMDSRLTPVLEMLNEALIQVQESHGELRGYLDNLELDPQRFIELESRLSRTISLARKHHVKPAELALHHQGLTEELTRIGSDEARLEGMEAELAEAREAFLTAAEALSQSRRRHAEALAGRVSESMTELAMPQGQFAIEVIADRGQSLSPLGIDRIEFMVTTNPGQPLQPLGKIASGGELSRISLALVVISARQMATPTLIFDEVDVGISGPTAAVVGRLLRQLGESTQVLVVTHLPQVAGNGHQHMVVSKHTDGHTTETRMQPLAQRDRLNELARLLGGDHITDNTLANARELLAG</sequence>
<dbReference type="KEGG" id="asr:WL1483_1233"/>
<evidence type="ECO:0000313" key="13">
    <source>
        <dbReference type="Proteomes" id="UP000058114"/>
    </source>
</evidence>
<dbReference type="GO" id="GO:0009432">
    <property type="term" value="P:SOS response"/>
    <property type="evidence" value="ECO:0007669"/>
    <property type="project" value="TreeGrafter"/>
</dbReference>
<protein>
    <recommendedName>
        <fullName evidence="3 9">DNA repair protein RecN</fullName>
    </recommendedName>
    <alternativeName>
        <fullName evidence="8 9">Recombination protein N</fullName>
    </alternativeName>
</protein>
<dbReference type="AlphaFoldDB" id="A0A0S2SG63"/>
<comment type="function">
    <text evidence="1 9">May be involved in recombinational repair of damaged DNA.</text>
</comment>
<dbReference type="RefSeq" id="WP_060585118.1">
    <property type="nucleotide sequence ID" value="NZ_CP013067.1"/>
</dbReference>
<dbReference type="Proteomes" id="UP000058114">
    <property type="component" value="Chromosome"/>
</dbReference>
<evidence type="ECO:0000256" key="3">
    <source>
        <dbReference type="ARBA" id="ARBA00021315"/>
    </source>
</evidence>
<evidence type="ECO:0000259" key="11">
    <source>
        <dbReference type="Pfam" id="PF02463"/>
    </source>
</evidence>
<keyword evidence="5 9" id="KW-0227">DNA damage</keyword>
<dbReference type="NCBIfam" id="TIGR00634">
    <property type="entry name" value="recN"/>
    <property type="match status" value="1"/>
</dbReference>
<gene>
    <name evidence="12" type="primary">recN</name>
    <name evidence="12" type="ORF">WL1483_1233</name>
</gene>
<evidence type="ECO:0000313" key="12">
    <source>
        <dbReference type="EMBL" id="ALP40652.1"/>
    </source>
</evidence>
<evidence type="ECO:0000256" key="9">
    <source>
        <dbReference type="PIRNR" id="PIRNR003128"/>
    </source>
</evidence>
<dbReference type="GO" id="GO:0006310">
    <property type="term" value="P:DNA recombination"/>
    <property type="evidence" value="ECO:0007669"/>
    <property type="project" value="InterPro"/>
</dbReference>
<keyword evidence="7 9" id="KW-0234">DNA repair</keyword>
<dbReference type="PATRIC" id="fig|652.5.peg.1537"/>
<proteinExistence type="inferred from homology"/>
<evidence type="ECO:0000256" key="2">
    <source>
        <dbReference type="ARBA" id="ARBA00009441"/>
    </source>
</evidence>
<evidence type="ECO:0000256" key="5">
    <source>
        <dbReference type="ARBA" id="ARBA00022763"/>
    </source>
</evidence>
<dbReference type="GO" id="GO:0005524">
    <property type="term" value="F:ATP binding"/>
    <property type="evidence" value="ECO:0007669"/>
    <property type="project" value="UniProtKB-KW"/>
</dbReference>
<evidence type="ECO:0000256" key="6">
    <source>
        <dbReference type="ARBA" id="ARBA00022840"/>
    </source>
</evidence>
<keyword evidence="4" id="KW-0547">Nucleotide-binding</keyword>
<dbReference type="FunFam" id="3.40.50.300:FF:000356">
    <property type="entry name" value="DNA repair protein RecN"/>
    <property type="match status" value="1"/>
</dbReference>
<dbReference type="InterPro" id="IPR004604">
    <property type="entry name" value="DNA_recomb/repair_RecN"/>
</dbReference>
<evidence type="ECO:0000256" key="8">
    <source>
        <dbReference type="ARBA" id="ARBA00033408"/>
    </source>
</evidence>
<keyword evidence="6" id="KW-0067">ATP-binding</keyword>
<dbReference type="FunFam" id="3.40.50.300:FF:000319">
    <property type="entry name" value="DNA repair protein RecN"/>
    <property type="match status" value="1"/>
</dbReference>
<evidence type="ECO:0000256" key="4">
    <source>
        <dbReference type="ARBA" id="ARBA00022741"/>
    </source>
</evidence>